<evidence type="ECO:0000256" key="5">
    <source>
        <dbReference type="ARBA" id="ARBA00038388"/>
    </source>
</evidence>
<dbReference type="RefSeq" id="WP_048921973.1">
    <property type="nucleotide sequence ID" value="NZ_CP010777.1"/>
</dbReference>
<dbReference type="PROSITE" id="PS00211">
    <property type="entry name" value="ABC_TRANSPORTER_1"/>
    <property type="match status" value="1"/>
</dbReference>
<dbReference type="InterPro" id="IPR017871">
    <property type="entry name" value="ABC_transporter-like_CS"/>
</dbReference>
<keyword evidence="4" id="KW-1278">Translocase</keyword>
<dbReference type="GO" id="GO:0022857">
    <property type="term" value="F:transmembrane transporter activity"/>
    <property type="evidence" value="ECO:0007669"/>
    <property type="project" value="UniProtKB-ARBA"/>
</dbReference>
<evidence type="ECO:0000313" key="8">
    <source>
        <dbReference type="Proteomes" id="UP000036458"/>
    </source>
</evidence>
<sequence length="239" mass="26748">MIHLRDVHKYYAVAQKKLHVLKGIDLQIQEGEMVSIMGDTGSGKSTLLNILGILDDYDQGEYTLAGTSIKHLSQAQAAYFREKFLGFVFQSFDLLSFQNVLENVTMPLIHQQVGHKELDKLALECLDRMGLKEYAHHTPDELSAGQRQRVAIARALISKPKLILADEPTRGLEAQAGSEVMEIFKEVNRQGMTVVMVTQETHIAEQTNRVIRLKDGRILDDGLGNVAEDFLTPVTFTKA</sequence>
<reference evidence="7 8" key="1">
    <citation type="submission" date="2015-01" db="EMBL/GenBank/DDBJ databases">
        <title>Rufibacter sp./DG31D/ whole genome sequencing.</title>
        <authorList>
            <person name="Kim M.K."/>
            <person name="Srinivasan S."/>
            <person name="Lee J.-J."/>
        </authorList>
    </citation>
    <scope>NUCLEOTIDE SEQUENCE [LARGE SCALE GENOMIC DNA]</scope>
    <source>
        <strain evidence="7 8">DG31D</strain>
    </source>
</reference>
<dbReference type="KEGG" id="ruf:TH63_16845"/>
<dbReference type="CDD" id="cd03255">
    <property type="entry name" value="ABC_MJ0796_LolCDE_FtsE"/>
    <property type="match status" value="1"/>
</dbReference>
<keyword evidence="8" id="KW-1185">Reference proteome</keyword>
<dbReference type="OrthoDB" id="1115710at2"/>
<keyword evidence="3 7" id="KW-0067">ATP-binding</keyword>
<feature type="domain" description="ABC transporter" evidence="6">
    <location>
        <begin position="2"/>
        <end position="239"/>
    </location>
</feature>
<evidence type="ECO:0000256" key="3">
    <source>
        <dbReference type="ARBA" id="ARBA00022840"/>
    </source>
</evidence>
<protein>
    <submittedName>
        <fullName evidence="7">Macrolide ABC transporter ATP-binding protein</fullName>
    </submittedName>
</protein>
<keyword evidence="1" id="KW-0813">Transport</keyword>
<dbReference type="AlphaFoldDB" id="A0A0H4VNN7"/>
<comment type="similarity">
    <text evidence="5">Belongs to the ABC transporter superfamily. Macrolide exporter (TC 3.A.1.122) family.</text>
</comment>
<dbReference type="InterPro" id="IPR017911">
    <property type="entry name" value="MacB-like_ATP-bd"/>
</dbReference>
<evidence type="ECO:0000259" key="6">
    <source>
        <dbReference type="PROSITE" id="PS50893"/>
    </source>
</evidence>
<evidence type="ECO:0000256" key="1">
    <source>
        <dbReference type="ARBA" id="ARBA00022448"/>
    </source>
</evidence>
<dbReference type="PATRIC" id="fig|1379910.4.peg.3672"/>
<dbReference type="InterPro" id="IPR003593">
    <property type="entry name" value="AAA+_ATPase"/>
</dbReference>
<dbReference type="SUPFAM" id="SSF52540">
    <property type="entry name" value="P-loop containing nucleoside triphosphate hydrolases"/>
    <property type="match status" value="1"/>
</dbReference>
<accession>A0A0H4VNN7</accession>
<dbReference type="GO" id="GO:0016887">
    <property type="term" value="F:ATP hydrolysis activity"/>
    <property type="evidence" value="ECO:0007669"/>
    <property type="project" value="InterPro"/>
</dbReference>
<dbReference type="PANTHER" id="PTHR42798">
    <property type="entry name" value="LIPOPROTEIN-RELEASING SYSTEM ATP-BINDING PROTEIN LOLD"/>
    <property type="match status" value="1"/>
</dbReference>
<evidence type="ECO:0000256" key="4">
    <source>
        <dbReference type="ARBA" id="ARBA00022967"/>
    </source>
</evidence>
<dbReference type="Pfam" id="PF00005">
    <property type="entry name" value="ABC_tran"/>
    <property type="match status" value="1"/>
</dbReference>
<evidence type="ECO:0000256" key="2">
    <source>
        <dbReference type="ARBA" id="ARBA00022741"/>
    </source>
</evidence>
<dbReference type="InterPro" id="IPR027417">
    <property type="entry name" value="P-loop_NTPase"/>
</dbReference>
<dbReference type="SMART" id="SM00382">
    <property type="entry name" value="AAA"/>
    <property type="match status" value="1"/>
</dbReference>
<dbReference type="GO" id="GO:0005524">
    <property type="term" value="F:ATP binding"/>
    <property type="evidence" value="ECO:0007669"/>
    <property type="project" value="UniProtKB-KW"/>
</dbReference>
<name>A0A0H4VNN7_9BACT</name>
<dbReference type="Proteomes" id="UP000036458">
    <property type="component" value="Chromosome"/>
</dbReference>
<evidence type="ECO:0000313" key="7">
    <source>
        <dbReference type="EMBL" id="AKQ46923.1"/>
    </source>
</evidence>
<proteinExistence type="inferred from homology"/>
<organism evidence="7 8">
    <name type="scientific">Rufibacter radiotolerans</name>
    <dbReference type="NCBI Taxonomy" id="1379910"/>
    <lineage>
        <taxon>Bacteria</taxon>
        <taxon>Pseudomonadati</taxon>
        <taxon>Bacteroidota</taxon>
        <taxon>Cytophagia</taxon>
        <taxon>Cytophagales</taxon>
        <taxon>Hymenobacteraceae</taxon>
        <taxon>Rufibacter</taxon>
    </lineage>
</organism>
<dbReference type="InterPro" id="IPR003439">
    <property type="entry name" value="ABC_transporter-like_ATP-bd"/>
</dbReference>
<dbReference type="EMBL" id="CP010777">
    <property type="protein sequence ID" value="AKQ46923.1"/>
    <property type="molecule type" value="Genomic_DNA"/>
</dbReference>
<dbReference type="PANTHER" id="PTHR42798:SF6">
    <property type="entry name" value="CELL DIVISION ATP-BINDING PROTEIN FTSE"/>
    <property type="match status" value="1"/>
</dbReference>
<dbReference type="PROSITE" id="PS50893">
    <property type="entry name" value="ABC_TRANSPORTER_2"/>
    <property type="match status" value="1"/>
</dbReference>
<dbReference type="Gene3D" id="3.40.50.300">
    <property type="entry name" value="P-loop containing nucleotide triphosphate hydrolases"/>
    <property type="match status" value="1"/>
</dbReference>
<gene>
    <name evidence="7" type="ORF">TH63_16845</name>
</gene>
<keyword evidence="2" id="KW-0547">Nucleotide-binding</keyword>
<dbReference type="STRING" id="1379910.TH63_16845"/>
<dbReference type="FunFam" id="3.40.50.300:FF:000032">
    <property type="entry name" value="Export ABC transporter ATP-binding protein"/>
    <property type="match status" value="1"/>
</dbReference>
<dbReference type="GO" id="GO:0098796">
    <property type="term" value="C:membrane protein complex"/>
    <property type="evidence" value="ECO:0007669"/>
    <property type="project" value="UniProtKB-ARBA"/>
</dbReference>